<name>A0A1B9F3G6_9BACT</name>
<comment type="caution">
    <text evidence="1">The sequence shown here is derived from an EMBL/GenBank/DDBJ whole genome shotgun (WGS) entry which is preliminary data.</text>
</comment>
<evidence type="ECO:0000313" key="1">
    <source>
        <dbReference type="EMBL" id="OCC14478.1"/>
    </source>
</evidence>
<dbReference type="STRING" id="1156395.DBT_2019"/>
<dbReference type="EMBL" id="MAGO01000011">
    <property type="protein sequence ID" value="OCC14478.1"/>
    <property type="molecule type" value="Genomic_DNA"/>
</dbReference>
<gene>
    <name evidence="1" type="ORF">DBT_2019</name>
</gene>
<dbReference type="Proteomes" id="UP000093080">
    <property type="component" value="Unassembled WGS sequence"/>
</dbReference>
<evidence type="ECO:0000313" key="2">
    <source>
        <dbReference type="Proteomes" id="UP000093080"/>
    </source>
</evidence>
<protein>
    <submittedName>
        <fullName evidence="1">Uncharacterized protein</fullName>
    </submittedName>
</protein>
<dbReference type="RefSeq" id="WP_141674276.1">
    <property type="nucleotide sequence ID" value="NZ_MAGO01000011.1"/>
</dbReference>
<dbReference type="AlphaFoldDB" id="A0A1B9F3G6"/>
<organism evidence="1 2">
    <name type="scientific">Dissulfuribacter thermophilus</name>
    <dbReference type="NCBI Taxonomy" id="1156395"/>
    <lineage>
        <taxon>Bacteria</taxon>
        <taxon>Pseudomonadati</taxon>
        <taxon>Thermodesulfobacteriota</taxon>
        <taxon>Dissulfuribacteria</taxon>
        <taxon>Dissulfuribacterales</taxon>
        <taxon>Dissulfuribacteraceae</taxon>
        <taxon>Dissulfuribacter</taxon>
    </lineage>
</organism>
<accession>A0A1B9F3G6</accession>
<sequence>MAIRIFGIFGQDLTVHHPEVIKRQGIGSLPNLGYWPITPQKGQGSVIKASPAINCTKTATLYVEFPEKSKSKIEKALYLVNLSYPIRKHAVKPWSISKEISKSDLLQKNKRVFVEGVEQKNFMEMNNGFRTHNQSLL</sequence>
<proteinExistence type="predicted"/>
<reference evidence="1 2" key="1">
    <citation type="submission" date="2016-06" db="EMBL/GenBank/DDBJ databases">
        <title>Respiratory ammonification of nitrate coupled to the oxidation of elemental sulfur in deep-sea autotrophic thermophilic bacteria.</title>
        <authorList>
            <person name="Slobodkina G.B."/>
            <person name="Mardanov A.V."/>
            <person name="Ravin N.V."/>
            <person name="Frolova A.A."/>
            <person name="Viryasiv M.B."/>
            <person name="Chernyh N.A."/>
            <person name="Bonch-Osmolovskaya E.A."/>
            <person name="Slobodkin A.I."/>
        </authorList>
    </citation>
    <scope>NUCLEOTIDE SEQUENCE [LARGE SCALE GENOMIC DNA]</scope>
    <source>
        <strain evidence="1 2">S69</strain>
    </source>
</reference>
<keyword evidence="2" id="KW-1185">Reference proteome</keyword>